<protein>
    <submittedName>
        <fullName evidence="2">Uncharacterized protein</fullName>
    </submittedName>
</protein>
<evidence type="ECO:0000256" key="1">
    <source>
        <dbReference type="SAM" id="Phobius"/>
    </source>
</evidence>
<keyword evidence="3" id="KW-1185">Reference proteome</keyword>
<keyword evidence="1" id="KW-1133">Transmembrane helix</keyword>
<feature type="transmembrane region" description="Helical" evidence="1">
    <location>
        <begin position="164"/>
        <end position="187"/>
    </location>
</feature>
<proteinExistence type="predicted"/>
<gene>
    <name evidence="2" type="ORF">B0I08_103408</name>
</gene>
<reference evidence="2 3" key="1">
    <citation type="submission" date="2018-03" db="EMBL/GenBank/DDBJ databases">
        <title>Genomic Encyclopedia of Type Strains, Phase III (KMG-III): the genomes of soil and plant-associated and newly described type strains.</title>
        <authorList>
            <person name="Whitman W."/>
        </authorList>
    </citation>
    <scope>NUCLEOTIDE SEQUENCE [LARGE SCALE GENOMIC DNA]</scope>
    <source>
        <strain evidence="2 3">CGMCC 1.12484</strain>
    </source>
</reference>
<sequence length="213" mass="23301">MSNSQKPSDVYGSGIEPELNTVRIFQSHNAAGVPEVAQFVTVIHHRTANTLGSDAMEFLRPLNPSQTKDAGVFLYNDPARGRGWFRLERFSPWDAERIQELVRMEEIIRVVGREPLRPADLAFGNAMVMRTNNPWIMFGIAAVGTLCGLGILSSILAASNLVELIALVAVGVLLILASIAAAVVGAIRLPWWRRARHHAREQGGTMPPDLTGL</sequence>
<name>A0A2T0VG72_9MICO</name>
<comment type="caution">
    <text evidence="2">The sequence shown here is derived from an EMBL/GenBank/DDBJ whole genome shotgun (WGS) entry which is preliminary data.</text>
</comment>
<organism evidence="2 3">
    <name type="scientific">Glaciihabitans tibetensis</name>
    <dbReference type="NCBI Taxonomy" id="1266600"/>
    <lineage>
        <taxon>Bacteria</taxon>
        <taxon>Bacillati</taxon>
        <taxon>Actinomycetota</taxon>
        <taxon>Actinomycetes</taxon>
        <taxon>Micrococcales</taxon>
        <taxon>Microbacteriaceae</taxon>
        <taxon>Glaciihabitans</taxon>
    </lineage>
</organism>
<evidence type="ECO:0000313" key="3">
    <source>
        <dbReference type="Proteomes" id="UP000237983"/>
    </source>
</evidence>
<dbReference type="OrthoDB" id="5118992at2"/>
<dbReference type="RefSeq" id="WP_146134354.1">
    <property type="nucleotide sequence ID" value="NZ_PVTL01000003.1"/>
</dbReference>
<keyword evidence="1" id="KW-0472">Membrane</keyword>
<accession>A0A2T0VG72</accession>
<dbReference type="EMBL" id="PVTL01000003">
    <property type="protein sequence ID" value="PRY69200.1"/>
    <property type="molecule type" value="Genomic_DNA"/>
</dbReference>
<evidence type="ECO:0000313" key="2">
    <source>
        <dbReference type="EMBL" id="PRY69200.1"/>
    </source>
</evidence>
<dbReference type="Proteomes" id="UP000237983">
    <property type="component" value="Unassembled WGS sequence"/>
</dbReference>
<keyword evidence="1" id="KW-0812">Transmembrane</keyword>
<dbReference type="AlphaFoldDB" id="A0A2T0VG72"/>
<feature type="transmembrane region" description="Helical" evidence="1">
    <location>
        <begin position="135"/>
        <end position="158"/>
    </location>
</feature>